<gene>
    <name evidence="1" type="ORF">T190115A13A_160018</name>
</gene>
<comment type="caution">
    <text evidence="1">The sequence shown here is derived from an EMBL/GenBank/DDBJ whole genome shotgun (WGS) entry which is preliminary data.</text>
</comment>
<evidence type="ECO:0000313" key="1">
    <source>
        <dbReference type="EMBL" id="CAL2105485.1"/>
    </source>
</evidence>
<dbReference type="EMBL" id="CAXJRC010000007">
    <property type="protein sequence ID" value="CAL2105485.1"/>
    <property type="molecule type" value="Genomic_DNA"/>
</dbReference>
<accession>A0ABM9PIM6</accession>
<dbReference type="Proteomes" id="UP001497602">
    <property type="component" value="Unassembled WGS sequence"/>
</dbReference>
<organism evidence="1 2">
    <name type="scientific">Tenacibaculum vairaonense</name>
    <dbReference type="NCBI Taxonomy" id="3137860"/>
    <lineage>
        <taxon>Bacteria</taxon>
        <taxon>Pseudomonadati</taxon>
        <taxon>Bacteroidota</taxon>
        <taxon>Flavobacteriia</taxon>
        <taxon>Flavobacteriales</taxon>
        <taxon>Flavobacteriaceae</taxon>
        <taxon>Tenacibaculum</taxon>
    </lineage>
</organism>
<sequence>MNLPKITYFNKTNSKPILNRIKQASAEDFNEIKDVVNKLVNAFNNYKPNWNDLENLPLNFNPSIHNHDDRYLKLSGGTVNGDMVFDGESTFYGTSKFDDEVEFFGGSYHDAESRFGDTAFFEKLSSFEEGLVIDKKKSLSGIANSIFTVKKDSTVPGIDVGCFIDINRNTPTNATADCYGSVVRLKNASNFDSQGLIAANYVANHVGGGNVHYLYGSLFKTVYSGSGNIDFMLPTSHKLEIKGTGVGVVDYARGLSPHVLIDNPNVIVNHAQGLHPTVKFVNGTVKDSHVLYLDVDYDTNGIAKIIGDFAYIQAGNDQLPAVEGSAHFIKSLTTLPSLFSGLIEMNVDAIKIVNGSEKTLVNKEFLATELSKVNKQIKVYENSREITSALLNRDRPDAQIGDIVSNKAKPELYQKITETQWVKYQGVII</sequence>
<name>A0ABM9PIM6_9FLAO</name>
<reference evidence="1 2" key="1">
    <citation type="submission" date="2024-05" db="EMBL/GenBank/DDBJ databases">
        <authorList>
            <person name="Duchaud E."/>
        </authorList>
    </citation>
    <scope>NUCLEOTIDE SEQUENCE [LARGE SCALE GENOMIC DNA]</scope>
    <source>
        <strain evidence="1">Ena-SAMPLE-TAB-13-05-2024-13:56:06:370-140305</strain>
    </source>
</reference>
<protein>
    <submittedName>
        <fullName evidence="1">Uncharacterized protein</fullName>
    </submittedName>
</protein>
<keyword evidence="2" id="KW-1185">Reference proteome</keyword>
<evidence type="ECO:0000313" key="2">
    <source>
        <dbReference type="Proteomes" id="UP001497602"/>
    </source>
</evidence>
<dbReference type="RefSeq" id="WP_348737311.1">
    <property type="nucleotide sequence ID" value="NZ_CAXJRC010000007.1"/>
</dbReference>
<proteinExistence type="predicted"/>